<keyword evidence="1" id="KW-0238">DNA-binding</keyword>
<accession>A0ABV1KP66</accession>
<keyword evidence="2" id="KW-1185">Reference proteome</keyword>
<dbReference type="GO" id="GO:0003677">
    <property type="term" value="F:DNA binding"/>
    <property type="evidence" value="ECO:0007669"/>
    <property type="project" value="UniProtKB-KW"/>
</dbReference>
<name>A0ABV1KP66_9BACL</name>
<protein>
    <submittedName>
        <fullName evidence="1">DNA-binding protein</fullName>
    </submittedName>
</protein>
<comment type="caution">
    <text evidence="1">The sequence shown here is derived from an EMBL/GenBank/DDBJ whole genome shotgun (WGS) entry which is preliminary data.</text>
</comment>
<sequence>MFMFNPDQVEVAISEAQSIPALLGKHMEQEGKNTKIFLMALANYIEKTSPLSKDEIFEKINLEDLQSTSDLSSQMQLLLVHMVKVGVEDGLVTKIYTTGDVARFFGVTVATVNNWLSLKRLTGVEKEARYKQARIPETATYTSATGDVMTIREAAEIYMTNKKRTSVRPLTPSQELQELLHEIIFFEKKYGGELKNTLAQKMEKLTPAEQRDLNEWKHLLQEVEDYRV</sequence>
<organism evidence="1 2">
    <name type="scientific">Cohnella silvisoli</name>
    <dbReference type="NCBI Taxonomy" id="2873699"/>
    <lineage>
        <taxon>Bacteria</taxon>
        <taxon>Bacillati</taxon>
        <taxon>Bacillota</taxon>
        <taxon>Bacilli</taxon>
        <taxon>Bacillales</taxon>
        <taxon>Paenibacillaceae</taxon>
        <taxon>Cohnella</taxon>
    </lineage>
</organism>
<reference evidence="1 2" key="1">
    <citation type="journal article" date="2023" name="Genome Announc.">
        <title>Pan-Genome Analyses of the Genus Cohnella and Proposal of the Novel Species Cohnella silvisoli sp. nov., Isolated from Forest Soil.</title>
        <authorList>
            <person name="Wang C."/>
            <person name="Mao L."/>
            <person name="Bao G."/>
            <person name="Zhu H."/>
        </authorList>
    </citation>
    <scope>NUCLEOTIDE SEQUENCE [LARGE SCALE GENOMIC DNA]</scope>
    <source>
        <strain evidence="1 2">NL03-T5-1</strain>
    </source>
</reference>
<dbReference type="EMBL" id="JASKHM010000001">
    <property type="protein sequence ID" value="MEQ4481406.1"/>
    <property type="molecule type" value="Genomic_DNA"/>
</dbReference>
<gene>
    <name evidence="1" type="ORF">QJS35_03235</name>
</gene>
<dbReference type="RefSeq" id="WP_232182088.1">
    <property type="nucleotide sequence ID" value="NZ_JAIOAP010000001.1"/>
</dbReference>
<evidence type="ECO:0000313" key="2">
    <source>
        <dbReference type="Proteomes" id="UP001493487"/>
    </source>
</evidence>
<dbReference type="Proteomes" id="UP001493487">
    <property type="component" value="Unassembled WGS sequence"/>
</dbReference>
<evidence type="ECO:0000313" key="1">
    <source>
        <dbReference type="EMBL" id="MEQ4481406.1"/>
    </source>
</evidence>
<proteinExistence type="predicted"/>